<dbReference type="AlphaFoldDB" id="A0A8K1DAU7"/>
<evidence type="ECO:0000313" key="1">
    <source>
        <dbReference type="EMBL" id="TRZ07081.1"/>
    </source>
</evidence>
<dbReference type="InterPro" id="IPR036397">
    <property type="entry name" value="RNaseH_sf"/>
</dbReference>
<accession>A0A8K1DAU7</accession>
<dbReference type="Gene3D" id="3.30.420.10">
    <property type="entry name" value="Ribonuclease H-like superfamily/Ribonuclease H"/>
    <property type="match status" value="1"/>
</dbReference>
<protein>
    <submittedName>
        <fullName evidence="1">Uncharacterized protein</fullName>
    </submittedName>
</protein>
<dbReference type="EMBL" id="SWJQ01001982">
    <property type="protein sequence ID" value="TRZ07081.1"/>
    <property type="molecule type" value="Genomic_DNA"/>
</dbReference>
<name>A0A8K1DAU7_9PASS</name>
<proteinExistence type="predicted"/>
<reference evidence="1" key="1">
    <citation type="submission" date="2019-04" db="EMBL/GenBank/DDBJ databases">
        <title>Genome assembly of Zosterops borbonicus 15179.</title>
        <authorList>
            <person name="Leroy T."/>
            <person name="Anselmetti Y."/>
            <person name="Tilak M.-K."/>
            <person name="Nabholz B."/>
        </authorList>
    </citation>
    <scope>NUCLEOTIDE SEQUENCE</scope>
    <source>
        <strain evidence="1">HGM_15179</strain>
        <tissue evidence="1">Muscle</tissue>
    </source>
</reference>
<comment type="caution">
    <text evidence="1">The sequence shown here is derived from an EMBL/GenBank/DDBJ whole genome shotgun (WGS) entry which is preliminary data.</text>
</comment>
<dbReference type="OrthoDB" id="9212406at2759"/>
<dbReference type="GO" id="GO:0003676">
    <property type="term" value="F:nucleic acid binding"/>
    <property type="evidence" value="ECO:0007669"/>
    <property type="project" value="InterPro"/>
</dbReference>
<keyword evidence="2" id="KW-1185">Reference proteome</keyword>
<evidence type="ECO:0000313" key="2">
    <source>
        <dbReference type="Proteomes" id="UP000796761"/>
    </source>
</evidence>
<gene>
    <name evidence="1" type="ORF">HGM15179_020027</name>
</gene>
<dbReference type="Proteomes" id="UP000796761">
    <property type="component" value="Unassembled WGS sequence"/>
</dbReference>
<sequence length="161" mass="18111">MKEKTYLTLNPVMNPIQVTTLLMLNNMAIMVEQDDVEIVVTILVNPASFLSGSMREPVIHACLETIEATYSSHPDLKNTPLEDAETWFTDGRSYAISRKRHAEYVVTMNRKVIESGPLPTNTLAQKAKIIVQWFLPGVASSGQPWHHCNTGVFEPVKQSHY</sequence>
<organism evidence="1 2">
    <name type="scientific">Zosterops borbonicus</name>
    <dbReference type="NCBI Taxonomy" id="364589"/>
    <lineage>
        <taxon>Eukaryota</taxon>
        <taxon>Metazoa</taxon>
        <taxon>Chordata</taxon>
        <taxon>Craniata</taxon>
        <taxon>Vertebrata</taxon>
        <taxon>Euteleostomi</taxon>
        <taxon>Archelosauria</taxon>
        <taxon>Archosauria</taxon>
        <taxon>Dinosauria</taxon>
        <taxon>Saurischia</taxon>
        <taxon>Theropoda</taxon>
        <taxon>Coelurosauria</taxon>
        <taxon>Aves</taxon>
        <taxon>Neognathae</taxon>
        <taxon>Neoaves</taxon>
        <taxon>Telluraves</taxon>
        <taxon>Australaves</taxon>
        <taxon>Passeriformes</taxon>
        <taxon>Sylvioidea</taxon>
        <taxon>Zosteropidae</taxon>
        <taxon>Zosterops</taxon>
    </lineage>
</organism>